<name>A0ABR3QUZ1_9PLEO</name>
<dbReference type="Proteomes" id="UP001521785">
    <property type="component" value="Unassembled WGS sequence"/>
</dbReference>
<feature type="region of interest" description="Disordered" evidence="2">
    <location>
        <begin position="1"/>
        <end position="47"/>
    </location>
</feature>
<evidence type="ECO:0000313" key="3">
    <source>
        <dbReference type="EMBL" id="KAL1595873.1"/>
    </source>
</evidence>
<feature type="region of interest" description="Disordered" evidence="2">
    <location>
        <begin position="319"/>
        <end position="338"/>
    </location>
</feature>
<feature type="coiled-coil region" evidence="1">
    <location>
        <begin position="217"/>
        <end position="244"/>
    </location>
</feature>
<sequence length="616" mass="70214">MRRSSAHVHVAGEQLRTSERQEKSSRRGQTLDTPGEEAQQPPPNLSGLYVATADSARRSIMRNASFALRGSRLLLRTPARPLPPRFVNVPTSVRFAHSPKNSENPKNLFEGLGIRLPQSIEEVEKLEGPLTEEQINDPNATEISIYEQDPTSPTGERLIEHIRTPEERRKHNEIHKMLMQAESDPDYDDRELNKHMLNELMQDPYFADLTDELKDIKENFILTKQQQEKMLAEAEKAEKAEESEDMQIKSALQLATHESLQEVIEDPMFAHARAELEELQDALPEIDGDNTEYQAAMDKVLEKLGDDPDFEKKMAEWEAEHGPIPEPSEAESEETDLFDEPEELTKLLRQMKELMGSMGMGSTDDGVTENDNALNKLEAEMDKALNEDPENEDLDEEEIKGREMSFAELGKELYQLAKSSPTGGAREFDEDGEPVDADLEAKVDQIMKDPKLMEKLMYIQKIINEEQQKRAPLELAPDPTKLEPHRITSLQKRMQVAKNNPEHLAAMHALRVDLAPPFNIAPALRIFNEAIEYAYIGANDDIRRILWRAYSKARTLPTFLQNLSDDAWDIMYYSQAVTWRSNQNREDHIKLLLQDLKSVGKDGPPTHPDVIAEMQQ</sequence>
<gene>
    <name evidence="3" type="ORF">SLS60_009563</name>
</gene>
<proteinExistence type="predicted"/>
<evidence type="ECO:0000313" key="4">
    <source>
        <dbReference type="Proteomes" id="UP001521785"/>
    </source>
</evidence>
<comment type="caution">
    <text evidence="3">The sequence shown here is derived from an EMBL/GenBank/DDBJ whole genome shotgun (WGS) entry which is preliminary data.</text>
</comment>
<organism evidence="3 4">
    <name type="scientific">Paraconiothyrium brasiliense</name>
    <dbReference type="NCBI Taxonomy" id="300254"/>
    <lineage>
        <taxon>Eukaryota</taxon>
        <taxon>Fungi</taxon>
        <taxon>Dikarya</taxon>
        <taxon>Ascomycota</taxon>
        <taxon>Pezizomycotina</taxon>
        <taxon>Dothideomycetes</taxon>
        <taxon>Pleosporomycetidae</taxon>
        <taxon>Pleosporales</taxon>
        <taxon>Massarineae</taxon>
        <taxon>Didymosphaeriaceae</taxon>
        <taxon>Paraconiothyrium</taxon>
    </lineage>
</organism>
<keyword evidence="4" id="KW-1185">Reference proteome</keyword>
<feature type="compositionally biased region" description="Acidic residues" evidence="2">
    <location>
        <begin position="328"/>
        <end position="338"/>
    </location>
</feature>
<feature type="compositionally biased region" description="Basic and acidic residues" evidence="2">
    <location>
        <begin position="16"/>
        <end position="25"/>
    </location>
</feature>
<protein>
    <submittedName>
        <fullName evidence="3">Uncharacterized protein</fullName>
    </submittedName>
</protein>
<accession>A0ABR3QUZ1</accession>
<evidence type="ECO:0000256" key="2">
    <source>
        <dbReference type="SAM" id="MobiDB-lite"/>
    </source>
</evidence>
<dbReference type="EMBL" id="JAKJXO020000015">
    <property type="protein sequence ID" value="KAL1595873.1"/>
    <property type="molecule type" value="Genomic_DNA"/>
</dbReference>
<reference evidence="3 4" key="1">
    <citation type="submission" date="2024-02" db="EMBL/GenBank/DDBJ databases">
        <title>De novo assembly and annotation of 12 fungi associated with fruit tree decline syndrome in Ontario, Canada.</title>
        <authorList>
            <person name="Sulman M."/>
            <person name="Ellouze W."/>
            <person name="Ilyukhin E."/>
        </authorList>
    </citation>
    <scope>NUCLEOTIDE SEQUENCE [LARGE SCALE GENOMIC DNA]</scope>
    <source>
        <strain evidence="3 4">M42-189</strain>
    </source>
</reference>
<evidence type="ECO:0000256" key="1">
    <source>
        <dbReference type="SAM" id="Coils"/>
    </source>
</evidence>
<keyword evidence="1" id="KW-0175">Coiled coil</keyword>